<evidence type="ECO:0000313" key="4">
    <source>
        <dbReference type="Proteomes" id="UP000193963"/>
    </source>
</evidence>
<feature type="transmembrane region" description="Helical" evidence="1">
    <location>
        <begin position="6"/>
        <end position="23"/>
    </location>
</feature>
<keyword evidence="4" id="KW-1185">Reference proteome</keyword>
<dbReference type="EMBL" id="FWFN01000001">
    <property type="protein sequence ID" value="SLN15078.1"/>
    <property type="molecule type" value="Genomic_DNA"/>
</dbReference>
<feature type="transmembrane region" description="Helical" evidence="1">
    <location>
        <begin position="532"/>
        <end position="554"/>
    </location>
</feature>
<feature type="transmembrane region" description="Helical" evidence="1">
    <location>
        <begin position="591"/>
        <end position="619"/>
    </location>
</feature>
<dbReference type="PANTHER" id="PTHR35342">
    <property type="entry name" value="TRICARBOXYLIC TRANSPORT PROTEIN"/>
    <property type="match status" value="1"/>
</dbReference>
<dbReference type="Pfam" id="PF01970">
    <property type="entry name" value="TctA"/>
    <property type="match status" value="1"/>
</dbReference>
<keyword evidence="1" id="KW-0812">Transmembrane</keyword>
<organism evidence="3 4">
    <name type="scientific">Pseudooceanicola marinus</name>
    <dbReference type="NCBI Taxonomy" id="396013"/>
    <lineage>
        <taxon>Bacteria</taxon>
        <taxon>Pseudomonadati</taxon>
        <taxon>Pseudomonadota</taxon>
        <taxon>Alphaproteobacteria</taxon>
        <taxon>Rhodobacterales</taxon>
        <taxon>Paracoccaceae</taxon>
        <taxon>Pseudooceanicola</taxon>
    </lineage>
</organism>
<feature type="transmembrane region" description="Helical" evidence="1">
    <location>
        <begin position="505"/>
        <end position="526"/>
    </location>
</feature>
<feature type="domain" description="DUF112" evidence="2">
    <location>
        <begin position="19"/>
        <end position="439"/>
    </location>
</feature>
<feature type="transmembrane region" description="Helical" evidence="1">
    <location>
        <begin position="168"/>
        <end position="185"/>
    </location>
</feature>
<feature type="transmembrane region" description="Helical" evidence="1">
    <location>
        <begin position="197"/>
        <end position="214"/>
    </location>
</feature>
<protein>
    <submittedName>
        <fullName evidence="3">Tripartite tricarboxylate transporter TctA family protein</fullName>
    </submittedName>
</protein>
<evidence type="ECO:0000256" key="1">
    <source>
        <dbReference type="SAM" id="Phobius"/>
    </source>
</evidence>
<keyword evidence="1" id="KW-0472">Membrane</keyword>
<name>A0A1X6Y9R1_9RHOB</name>
<evidence type="ECO:0000313" key="3">
    <source>
        <dbReference type="EMBL" id="SLN15078.1"/>
    </source>
</evidence>
<reference evidence="3 4" key="1">
    <citation type="submission" date="2017-03" db="EMBL/GenBank/DDBJ databases">
        <authorList>
            <person name="Afonso C.L."/>
            <person name="Miller P.J."/>
            <person name="Scott M.A."/>
            <person name="Spackman E."/>
            <person name="Goraichik I."/>
            <person name="Dimitrov K.M."/>
            <person name="Suarez D.L."/>
            <person name="Swayne D.E."/>
        </authorList>
    </citation>
    <scope>NUCLEOTIDE SEQUENCE [LARGE SCALE GENOMIC DNA]</scope>
    <source>
        <strain evidence="3 4">CECT 7751</strain>
    </source>
</reference>
<dbReference type="InterPro" id="IPR002823">
    <property type="entry name" value="DUF112_TM"/>
</dbReference>
<proteinExistence type="predicted"/>
<dbReference type="OrthoDB" id="9791872at2"/>
<dbReference type="AlphaFoldDB" id="A0A1X6Y9R1"/>
<sequence length="659" mass="69225">MFDSFLAGLGLVLTFPTFFYLLAGIAVGLWLGVVPGLGGVTGMVVLLPLTFGMDPAAGLAMLLGLFAVVSTSDTITSVMLGIPGTIASQATVIDGNAMAKRGLAQTAFGAAFASSAFGGVLGGLAMAASLPFALWIILAFGSPEFFLLSLLGLLMVGAVSGNAISKGLGAAALGLMLSQMGYPVASSMPRYFFDQRVLLDGLPLVPVILGLFGLPEMMDLAARRSAIAHISDTRAEDDGILNGIRQAIRNRWLVVRCSLMGVYVGMLPAIGSSVVDWLAYGHATQGAKDRSQFGKGDVRGVIAPEAANNAVLGGSLIPTLAFGIPGSGAMAVLLGALTIHGFSPGRNMLGENLDTTFSMVWTIIIANIIGAAALMIWGRQVARAAFVDGNFIVPAVILFIFMGSWVWEPGMFTWITLLGVGLLGYVLKAAGWPRPPFILGFVLGPVLESALSITWQSYTPMEVISRPTVIGLVLVLGVVFAFALRSTRRGLAEHSIENTVETKASLLLSSGLAVLLAMVFAGAVWMALDWKLLAKLSPISFGVAGLVIMGFVLLQDRVRLGRIAAARAAGDQSAGGTLAGFVADHGRQMTLLAAVTLMVALTPWIGTYAAILGFAGLYAALWGRFRWWIVALYTAAIGLVLYGLYDRVLHTPFELPFFM</sequence>
<evidence type="ECO:0000259" key="2">
    <source>
        <dbReference type="Pfam" id="PF01970"/>
    </source>
</evidence>
<accession>A0A1X6Y9R1</accession>
<dbReference type="RefSeq" id="WP_085886303.1">
    <property type="nucleotide sequence ID" value="NZ_FWFN01000001.1"/>
</dbReference>
<feature type="transmembrane region" description="Helical" evidence="1">
    <location>
        <begin position="57"/>
        <end position="82"/>
    </location>
</feature>
<feature type="transmembrane region" description="Helical" evidence="1">
    <location>
        <begin position="30"/>
        <end position="51"/>
    </location>
</feature>
<dbReference type="Proteomes" id="UP000193963">
    <property type="component" value="Unassembled WGS sequence"/>
</dbReference>
<feature type="transmembrane region" description="Helical" evidence="1">
    <location>
        <begin position="385"/>
        <end position="405"/>
    </location>
</feature>
<feature type="transmembrane region" description="Helical" evidence="1">
    <location>
        <begin position="464"/>
        <end position="484"/>
    </location>
</feature>
<dbReference type="PANTHER" id="PTHR35342:SF5">
    <property type="entry name" value="TRICARBOXYLIC TRANSPORT PROTEIN"/>
    <property type="match status" value="1"/>
</dbReference>
<gene>
    <name evidence="3" type="ORF">PSM7751_00392</name>
</gene>
<feature type="transmembrane region" description="Helical" evidence="1">
    <location>
        <begin position="625"/>
        <end position="645"/>
    </location>
</feature>
<feature type="transmembrane region" description="Helical" evidence="1">
    <location>
        <begin position="411"/>
        <end position="430"/>
    </location>
</feature>
<feature type="transmembrane region" description="Helical" evidence="1">
    <location>
        <begin position="359"/>
        <end position="378"/>
    </location>
</feature>
<feature type="transmembrane region" description="Helical" evidence="1">
    <location>
        <begin position="132"/>
        <end position="156"/>
    </location>
</feature>
<feature type="transmembrane region" description="Helical" evidence="1">
    <location>
        <begin position="103"/>
        <end position="126"/>
    </location>
</feature>
<feature type="transmembrane region" description="Helical" evidence="1">
    <location>
        <begin position="437"/>
        <end position="458"/>
    </location>
</feature>
<keyword evidence="1" id="KW-1133">Transmembrane helix</keyword>